<dbReference type="InterPro" id="IPR027417">
    <property type="entry name" value="P-loop_NTPase"/>
</dbReference>
<evidence type="ECO:0000256" key="2">
    <source>
        <dbReference type="ARBA" id="ARBA00007094"/>
    </source>
</evidence>
<evidence type="ECO:0000259" key="11">
    <source>
        <dbReference type="PROSITE" id="PS00486"/>
    </source>
</evidence>
<keyword evidence="4 9" id="KW-0227">DNA damage</keyword>
<dbReference type="SUPFAM" id="SSF52540">
    <property type="entry name" value="P-loop containing nucleoside triphosphate hydrolases"/>
    <property type="match status" value="1"/>
</dbReference>
<feature type="region of interest" description="Disordered" evidence="10">
    <location>
        <begin position="1"/>
        <end position="129"/>
    </location>
</feature>
<feature type="region of interest" description="Disordered" evidence="10">
    <location>
        <begin position="277"/>
        <end position="328"/>
    </location>
</feature>
<feature type="region of interest" description="Disordered" evidence="10">
    <location>
        <begin position="664"/>
        <end position="686"/>
    </location>
</feature>
<evidence type="ECO:0000256" key="5">
    <source>
        <dbReference type="ARBA" id="ARBA00022840"/>
    </source>
</evidence>
<evidence type="ECO:0000256" key="6">
    <source>
        <dbReference type="ARBA" id="ARBA00023125"/>
    </source>
</evidence>
<gene>
    <name evidence="12" type="ORF">COHA_007691</name>
</gene>
<dbReference type="InterPro" id="IPR017261">
    <property type="entry name" value="DNA_mismatch_repair_MutS/MSH"/>
</dbReference>
<dbReference type="Pfam" id="PF01624">
    <property type="entry name" value="MutS_I"/>
    <property type="match status" value="1"/>
</dbReference>
<dbReference type="GO" id="GO:0006298">
    <property type="term" value="P:mismatch repair"/>
    <property type="evidence" value="ECO:0007669"/>
    <property type="project" value="InterPro"/>
</dbReference>
<feature type="compositionally biased region" description="Low complexity" evidence="10">
    <location>
        <begin position="26"/>
        <end position="53"/>
    </location>
</feature>
<keyword evidence="6 9" id="KW-0238">DNA-binding</keyword>
<feature type="region of interest" description="Disordered" evidence="10">
    <location>
        <begin position="1109"/>
        <end position="1169"/>
    </location>
</feature>
<reference evidence="12" key="1">
    <citation type="submission" date="2020-11" db="EMBL/GenBank/DDBJ databases">
        <title>Chlorella ohadii genome sequencing and assembly.</title>
        <authorList>
            <person name="Murik O."/>
            <person name="Treves H."/>
            <person name="Kedem I."/>
            <person name="Shotland Y."/>
            <person name="Kaplan A."/>
        </authorList>
    </citation>
    <scope>NUCLEOTIDE SEQUENCE</scope>
    <source>
        <strain evidence="12">1</strain>
    </source>
</reference>
<dbReference type="SMART" id="SM00533">
    <property type="entry name" value="MUTSd"/>
    <property type="match status" value="1"/>
</dbReference>
<sequence>MPPKGMFFRNRAKGSQKGGQKGGQKGIQQSITNFVVASPSKPAAASPSPAAAAEEPRPAKRQRTGNSGHVGAAGSPSGEASEQLHEGSQEQQQQQQGEEEGQSLQAAAPSTGAPRRPVSTASKTPADRATLQRRLLGSGPSEAGGSAAAAAAAPIEPYAGGSAPQQKLTPLEQQIVDLKRKHPGVMLIVEIGYKAKLFGEDAVVASRVLRTYTWQDRNFLTTWVPVERLHVHIRKLVMAGHKVGVVRQVETAAIKKAGDNKSGVFERRMTALHTRATLEAGELGGEEEDSPSEGEEGAAAAAAAGGGIARTRRTASSRQPGSTPGSSNFLVACVEEPAGGGAAHAVDVGLVAVEPSTGAVLYAQFRDGLMRQELESKLLFAAPAELLLAEPASTETRRLLAHIGEQLGGAATRLESAEGGRYRREGTALEAVEAFYGGGSGGSGSASQAAGGASATAGSAAPAGALEAVRRLPPLVLRGLAHLLDHLKPFGLEAVLRLGASFQEWTAAAEMRLSANTLRWVGGRAEKRGQLEIFQNSSNGGEKGSLMWVLDHTQTAFGRRLLRSWVGKPLRHRPAILARLDAVQELAEQGGSHPVLSQLRPVLKKLPDAERGLMRAYHRTSRPSEFAALLQQFVRLPQALGVGAELQAAVDEGVVTAQAAGAAGTAGCESGDDGAGGAEGGEAVGAAGTGAPQQALNLQGVQSALLRQLLGAAADPSVAAAAQEMLGSLDLQAAEKNDKLHVLKDSERFPEMQRWRGEVAAAEKALADLLPSYRRQLQISSLQFMSLHNVGDYLVEVPTELVKRVPKDWQKINAVKKGVRFRPPEVVAGLQRLELAREHLAAACTRAWQQFLGDFGGRYLPFRGAVQALAALDCLCSLAVLASSHGYTRPEFVEDGEPPQLHIEAVCGGGRHPVVELLLEERREQYVPNDTHLQASGHPCTGLARTVQGDGRQCQVITGPNMGGKSCYTRQVAAKLDPKQCALIAIMAQVGSYVPATAARLRALDGVYTRMGASDNLALGRSTFAEELGETSAILSAATPSSLVILDELGRGTSTGDGAAIAEATLSYLVRCTQPLTLFITHYPEVCFRLQAALPEAVGCYRMAHVEEEEGEEQGADQQQQRQEGGSTAAAAAASEAQPSSMATAGDSGSLDQQEHEQQGQQQEWARERRAALHAHGKVVFLFKLVEGVAPASFGLNVARMAQLPGSVLQRAAAVAARVQAEAEQRQQQQQQQQQPEGSAAGAGDGAAALADECRQWVQRCLESGAGMDVAAGRQLQQRARQLLALPS</sequence>
<dbReference type="FunFam" id="1.10.1420.10:FF:000004">
    <property type="entry name" value="DNA mismatch repair protein Msh3"/>
    <property type="match status" value="1"/>
</dbReference>
<evidence type="ECO:0000256" key="3">
    <source>
        <dbReference type="ARBA" id="ARBA00022741"/>
    </source>
</evidence>
<dbReference type="Gene3D" id="3.40.1170.10">
    <property type="entry name" value="DNA repair protein MutS, domain I"/>
    <property type="match status" value="1"/>
</dbReference>
<dbReference type="InterPro" id="IPR007861">
    <property type="entry name" value="DNA_mismatch_repair_MutS_clamp"/>
</dbReference>
<protein>
    <recommendedName>
        <fullName evidence="9">DNA mismatch repair protein</fullName>
    </recommendedName>
</protein>
<comment type="caution">
    <text evidence="12">The sequence shown here is derived from an EMBL/GenBank/DDBJ whole genome shotgun (WGS) entry which is preliminary data.</text>
</comment>
<dbReference type="SMART" id="SM00534">
    <property type="entry name" value="MUTSac"/>
    <property type="match status" value="1"/>
</dbReference>
<dbReference type="Gene3D" id="3.40.50.300">
    <property type="entry name" value="P-loop containing nucleotide triphosphate hydrolases"/>
    <property type="match status" value="1"/>
</dbReference>
<accession>A0AAD5H2D2</accession>
<evidence type="ECO:0000313" key="12">
    <source>
        <dbReference type="EMBL" id="KAI7838548.1"/>
    </source>
</evidence>
<keyword evidence="3 9" id="KW-0547">Nucleotide-binding</keyword>
<dbReference type="Pfam" id="PF05192">
    <property type="entry name" value="MutS_III"/>
    <property type="match status" value="1"/>
</dbReference>
<dbReference type="InterPro" id="IPR036678">
    <property type="entry name" value="MutS_con_dom_sf"/>
</dbReference>
<dbReference type="Pfam" id="PF00488">
    <property type="entry name" value="MutS_V"/>
    <property type="match status" value="1"/>
</dbReference>
<comment type="function">
    <text evidence="9">Component of the post-replicative DNA mismatch repair system (MMR).</text>
</comment>
<feature type="compositionally biased region" description="Polar residues" evidence="10">
    <location>
        <begin position="316"/>
        <end position="328"/>
    </location>
</feature>
<feature type="compositionally biased region" description="Gly residues" evidence="10">
    <location>
        <begin position="673"/>
        <end position="683"/>
    </location>
</feature>
<evidence type="ECO:0000256" key="4">
    <source>
        <dbReference type="ARBA" id="ARBA00022763"/>
    </source>
</evidence>
<dbReference type="InterPro" id="IPR036187">
    <property type="entry name" value="DNA_mismatch_repair_MutS_sf"/>
</dbReference>
<dbReference type="Gene3D" id="1.10.1420.10">
    <property type="match status" value="3"/>
</dbReference>
<feature type="compositionally biased region" description="Low complexity" evidence="10">
    <location>
        <begin position="1116"/>
        <end position="1143"/>
    </location>
</feature>
<dbReference type="PANTHER" id="PTHR11361:SF122">
    <property type="entry name" value="DNA MISMATCH REPAIR PROTEIN MSH3"/>
    <property type="match status" value="1"/>
</dbReference>
<dbReference type="InterPro" id="IPR007695">
    <property type="entry name" value="DNA_mismatch_repair_MutS-lik_N"/>
</dbReference>
<dbReference type="GO" id="GO:0030983">
    <property type="term" value="F:mismatched DNA binding"/>
    <property type="evidence" value="ECO:0007669"/>
    <property type="project" value="UniProtKB-UniRule"/>
</dbReference>
<comment type="similarity">
    <text evidence="2">Belongs to the DNA mismatch repair MutS family. MSH3 subfamily.</text>
</comment>
<keyword evidence="8" id="KW-0539">Nucleus</keyword>
<feature type="region of interest" description="Disordered" evidence="10">
    <location>
        <begin position="1225"/>
        <end position="1247"/>
    </location>
</feature>
<dbReference type="GO" id="GO:0140664">
    <property type="term" value="F:ATP-dependent DNA damage sensor activity"/>
    <property type="evidence" value="ECO:0007669"/>
    <property type="project" value="InterPro"/>
</dbReference>
<feature type="compositionally biased region" description="Gly residues" evidence="10">
    <location>
        <begin position="16"/>
        <end position="25"/>
    </location>
</feature>
<comment type="subcellular location">
    <subcellularLocation>
        <location evidence="1">Nucleus</location>
    </subcellularLocation>
</comment>
<evidence type="ECO:0000256" key="10">
    <source>
        <dbReference type="SAM" id="MobiDB-lite"/>
    </source>
</evidence>
<evidence type="ECO:0000313" key="13">
    <source>
        <dbReference type="Proteomes" id="UP001205105"/>
    </source>
</evidence>
<dbReference type="InterPro" id="IPR000432">
    <property type="entry name" value="DNA_mismatch_repair_MutS_C"/>
</dbReference>
<evidence type="ECO:0000256" key="7">
    <source>
        <dbReference type="ARBA" id="ARBA00023204"/>
    </source>
</evidence>
<dbReference type="PROSITE" id="PS00486">
    <property type="entry name" value="DNA_MISMATCH_REPAIR_2"/>
    <property type="match status" value="1"/>
</dbReference>
<keyword evidence="13" id="KW-1185">Reference proteome</keyword>
<dbReference type="GO" id="GO:0005524">
    <property type="term" value="F:ATP binding"/>
    <property type="evidence" value="ECO:0007669"/>
    <property type="project" value="UniProtKB-UniRule"/>
</dbReference>
<dbReference type="GO" id="GO:0005634">
    <property type="term" value="C:nucleus"/>
    <property type="evidence" value="ECO:0007669"/>
    <property type="project" value="UniProtKB-SubCell"/>
</dbReference>
<keyword evidence="5 9" id="KW-0067">ATP-binding</keyword>
<dbReference type="PIRSF" id="PIRSF037677">
    <property type="entry name" value="DNA_mis_repair_Msh6"/>
    <property type="match status" value="1"/>
</dbReference>
<dbReference type="SUPFAM" id="SSF48334">
    <property type="entry name" value="DNA repair protein MutS, domain III"/>
    <property type="match status" value="1"/>
</dbReference>
<evidence type="ECO:0000256" key="9">
    <source>
        <dbReference type="PIRNR" id="PIRNR037677"/>
    </source>
</evidence>
<dbReference type="InterPro" id="IPR045076">
    <property type="entry name" value="MutS"/>
</dbReference>
<dbReference type="EMBL" id="JADXDR010000124">
    <property type="protein sequence ID" value="KAI7838548.1"/>
    <property type="molecule type" value="Genomic_DNA"/>
</dbReference>
<dbReference type="InterPro" id="IPR007696">
    <property type="entry name" value="DNA_mismatch_repair_MutS_core"/>
</dbReference>
<dbReference type="Pfam" id="PF05190">
    <property type="entry name" value="MutS_IV"/>
    <property type="match status" value="1"/>
</dbReference>
<name>A0AAD5H2D2_9CHLO</name>
<dbReference type="Proteomes" id="UP001205105">
    <property type="component" value="Unassembled WGS sequence"/>
</dbReference>
<dbReference type="Gene3D" id="3.30.420.110">
    <property type="entry name" value="MutS, connector domain"/>
    <property type="match status" value="1"/>
</dbReference>
<evidence type="ECO:0000256" key="8">
    <source>
        <dbReference type="ARBA" id="ARBA00023242"/>
    </source>
</evidence>
<feature type="domain" description="DNA mismatch repair proteins mutS family" evidence="11">
    <location>
        <begin position="1042"/>
        <end position="1058"/>
    </location>
</feature>
<keyword evidence="7 9" id="KW-0234">DNA repair</keyword>
<dbReference type="InterPro" id="IPR016151">
    <property type="entry name" value="DNA_mismatch_repair_MutS_N"/>
</dbReference>
<evidence type="ECO:0000256" key="1">
    <source>
        <dbReference type="ARBA" id="ARBA00004123"/>
    </source>
</evidence>
<dbReference type="PANTHER" id="PTHR11361">
    <property type="entry name" value="DNA MISMATCH REPAIR PROTEIN MUTS FAMILY MEMBER"/>
    <property type="match status" value="1"/>
</dbReference>
<dbReference type="GO" id="GO:0006312">
    <property type="term" value="P:mitotic recombination"/>
    <property type="evidence" value="ECO:0007669"/>
    <property type="project" value="TreeGrafter"/>
</dbReference>
<feature type="compositionally biased region" description="Acidic residues" evidence="10">
    <location>
        <begin position="284"/>
        <end position="296"/>
    </location>
</feature>
<proteinExistence type="inferred from homology"/>
<dbReference type="FunFam" id="3.40.1170.10:FF:000004">
    <property type="entry name" value="DNA mismatch repair protein"/>
    <property type="match status" value="1"/>
</dbReference>
<dbReference type="SUPFAM" id="SSF55271">
    <property type="entry name" value="DNA repair protein MutS, domain I"/>
    <property type="match status" value="1"/>
</dbReference>
<organism evidence="12 13">
    <name type="scientific">Chlorella ohadii</name>
    <dbReference type="NCBI Taxonomy" id="2649997"/>
    <lineage>
        <taxon>Eukaryota</taxon>
        <taxon>Viridiplantae</taxon>
        <taxon>Chlorophyta</taxon>
        <taxon>core chlorophytes</taxon>
        <taxon>Trebouxiophyceae</taxon>
        <taxon>Chlorellales</taxon>
        <taxon>Chlorellaceae</taxon>
        <taxon>Chlorella clade</taxon>
        <taxon>Chlorella</taxon>
    </lineage>
</organism>